<comment type="subcellular location">
    <subcellularLocation>
        <location evidence="1">Membrane</location>
        <topology evidence="1">Multi-pass membrane protein</topology>
    </subcellularLocation>
</comment>
<evidence type="ECO:0000256" key="3">
    <source>
        <dbReference type="ARBA" id="ARBA00022692"/>
    </source>
</evidence>
<dbReference type="InterPro" id="IPR000537">
    <property type="entry name" value="UbiA_prenyltransferase"/>
</dbReference>
<dbReference type="InterPro" id="IPR044878">
    <property type="entry name" value="UbiA_sf"/>
</dbReference>
<dbReference type="InterPro" id="IPR023214">
    <property type="entry name" value="HAD_sf"/>
</dbReference>
<evidence type="ECO:0000313" key="7">
    <source>
        <dbReference type="EMBL" id="SOD98723.1"/>
    </source>
</evidence>
<dbReference type="NCBIfam" id="NF006088">
    <property type="entry name" value="PRK08238.1"/>
    <property type="match status" value="1"/>
</dbReference>
<feature type="transmembrane region" description="Helical" evidence="6">
    <location>
        <begin position="284"/>
        <end position="309"/>
    </location>
</feature>
<keyword evidence="7" id="KW-0808">Transferase</keyword>
<evidence type="ECO:0000256" key="1">
    <source>
        <dbReference type="ARBA" id="ARBA00004141"/>
    </source>
</evidence>
<feature type="transmembrane region" description="Helical" evidence="6">
    <location>
        <begin position="349"/>
        <end position="369"/>
    </location>
</feature>
<sequence length="481" mass="52585">MTSAQTNPAPTVPVPLVVDLDGTLIRSDMLLESFFALLATHPVRALKAAAHVRQGKAALKAALADEAVVDVALLPFDERVVEYLRAEKAAGRPVYLASASDQRLLERFAEHLDFFDGVFGSDRSVNLAGNAKANRLVAEFGRGGFDYIGNDTVDMAVWKTCRRAVVVNASSRLLARLQAEHADLVDLGAPARRPQSYLKALRPHQWIKNTLVFVPLVAGQYLAAMEVVLAVLAFWAFSFAASSAYQLNDLLDLAGDRDHPTKRFRPLASGVVPLLHGSFMVPGLFLAAVILGLFVSYQFLLVLLLYYAITIAYSLHLKRRMMVDVMTLAGLYTLRIVGGIVALQAEPSPWLLGFSLFVFFSLAIVKRYVELIGRLRAEKGPPRGRGYVLEDMSMLAALGAASAFSAVVVLALYLTSAEVNALYDHPEILWVVCPLFMYWISRVLLIAHRGELHDDPVLFAAKDRISLAIGGVIVALVMLAV</sequence>
<gene>
    <name evidence="7" type="ORF">SAMN05421508_10863</name>
</gene>
<name>A0A286GT58_9PROT</name>
<dbReference type="Pfam" id="PF12710">
    <property type="entry name" value="HAD"/>
    <property type="match status" value="1"/>
</dbReference>
<dbReference type="Pfam" id="PF01040">
    <property type="entry name" value="UbiA"/>
    <property type="match status" value="1"/>
</dbReference>
<dbReference type="EMBL" id="OCNJ01000008">
    <property type="protein sequence ID" value="SOD98723.1"/>
    <property type="molecule type" value="Genomic_DNA"/>
</dbReference>
<dbReference type="OrthoDB" id="9803632at2"/>
<dbReference type="Gene3D" id="1.10.357.140">
    <property type="entry name" value="UbiA prenyltransferase"/>
    <property type="match status" value="1"/>
</dbReference>
<dbReference type="GO" id="GO:0016765">
    <property type="term" value="F:transferase activity, transferring alkyl or aryl (other than methyl) groups"/>
    <property type="evidence" value="ECO:0007669"/>
    <property type="project" value="InterPro"/>
</dbReference>
<organism evidence="7 8">
    <name type="scientific">Caenispirillum bisanense</name>
    <dbReference type="NCBI Taxonomy" id="414052"/>
    <lineage>
        <taxon>Bacteria</taxon>
        <taxon>Pseudomonadati</taxon>
        <taxon>Pseudomonadota</taxon>
        <taxon>Alphaproteobacteria</taxon>
        <taxon>Rhodospirillales</taxon>
        <taxon>Novispirillaceae</taxon>
        <taxon>Caenispirillum</taxon>
    </lineage>
</organism>
<dbReference type="RefSeq" id="WP_097280472.1">
    <property type="nucleotide sequence ID" value="NZ_OCNJ01000008.1"/>
</dbReference>
<dbReference type="Proteomes" id="UP000219621">
    <property type="component" value="Unassembled WGS sequence"/>
</dbReference>
<evidence type="ECO:0000256" key="6">
    <source>
        <dbReference type="SAM" id="Phobius"/>
    </source>
</evidence>
<accession>A0A286GT58</accession>
<evidence type="ECO:0000256" key="5">
    <source>
        <dbReference type="ARBA" id="ARBA00023136"/>
    </source>
</evidence>
<keyword evidence="3 6" id="KW-0812">Transmembrane</keyword>
<feature type="transmembrane region" description="Helical" evidence="6">
    <location>
        <begin position="395"/>
        <end position="416"/>
    </location>
</feature>
<keyword evidence="4 6" id="KW-1133">Transmembrane helix</keyword>
<proteinExistence type="predicted"/>
<dbReference type="InterPro" id="IPR036412">
    <property type="entry name" value="HAD-like_sf"/>
</dbReference>
<evidence type="ECO:0000256" key="4">
    <source>
        <dbReference type="ARBA" id="ARBA00022989"/>
    </source>
</evidence>
<dbReference type="Gene3D" id="3.40.50.1000">
    <property type="entry name" value="HAD superfamily/HAD-like"/>
    <property type="match status" value="1"/>
</dbReference>
<dbReference type="CDD" id="cd13963">
    <property type="entry name" value="PT_UbiA_2"/>
    <property type="match status" value="1"/>
</dbReference>
<evidence type="ECO:0000256" key="2">
    <source>
        <dbReference type="ARBA" id="ARBA00022475"/>
    </source>
</evidence>
<dbReference type="SUPFAM" id="SSF56784">
    <property type="entry name" value="HAD-like"/>
    <property type="match status" value="1"/>
</dbReference>
<dbReference type="AlphaFoldDB" id="A0A286GT58"/>
<feature type="transmembrane region" description="Helical" evidence="6">
    <location>
        <begin position="459"/>
        <end position="480"/>
    </location>
</feature>
<evidence type="ECO:0000313" key="8">
    <source>
        <dbReference type="Proteomes" id="UP000219621"/>
    </source>
</evidence>
<protein>
    <submittedName>
        <fullName evidence="7">4-hydroxybenzoate polyprenyltransferase</fullName>
    </submittedName>
</protein>
<keyword evidence="5 6" id="KW-0472">Membrane</keyword>
<keyword evidence="8" id="KW-1185">Reference proteome</keyword>
<reference evidence="7 8" key="1">
    <citation type="submission" date="2017-09" db="EMBL/GenBank/DDBJ databases">
        <authorList>
            <person name="Ehlers B."/>
            <person name="Leendertz F.H."/>
        </authorList>
    </citation>
    <scope>NUCLEOTIDE SEQUENCE [LARGE SCALE GENOMIC DNA]</scope>
    <source>
        <strain evidence="7 8">USBA 140</strain>
    </source>
</reference>
<keyword evidence="2" id="KW-1003">Cell membrane</keyword>
<dbReference type="GO" id="GO:0016020">
    <property type="term" value="C:membrane"/>
    <property type="evidence" value="ECO:0007669"/>
    <property type="project" value="UniProtKB-SubCell"/>
</dbReference>
<feature type="transmembrane region" description="Helical" evidence="6">
    <location>
        <begin position="428"/>
        <end position="447"/>
    </location>
</feature>
<feature type="transmembrane region" description="Helical" evidence="6">
    <location>
        <begin position="321"/>
        <end position="343"/>
    </location>
</feature>
<feature type="transmembrane region" description="Helical" evidence="6">
    <location>
        <begin position="211"/>
        <end position="237"/>
    </location>
</feature>